<proteinExistence type="predicted"/>
<dbReference type="EMBL" id="NQVE01000030">
    <property type="protein sequence ID" value="RAL52765.1"/>
    <property type="molecule type" value="Genomic_DNA"/>
</dbReference>
<accession>A0A328E497</accession>
<evidence type="ECO:0000313" key="2">
    <source>
        <dbReference type="Proteomes" id="UP000249390"/>
    </source>
</evidence>
<evidence type="ECO:0000313" key="1">
    <source>
        <dbReference type="EMBL" id="RAL52765.1"/>
    </source>
</evidence>
<dbReference type="AlphaFoldDB" id="A0A328E497"/>
<keyword evidence="2" id="KW-1185">Reference proteome</keyword>
<reference evidence="1 2" key="1">
    <citation type="submission" date="2018-06" db="EMBL/GenBank/DDBJ databases">
        <title>The Genome of Cuscuta australis (Dodder) Provides Insight into the Evolution of Plant Parasitism.</title>
        <authorList>
            <person name="Liu H."/>
        </authorList>
    </citation>
    <scope>NUCLEOTIDE SEQUENCE [LARGE SCALE GENOMIC DNA]</scope>
    <source>
        <strain evidence="2">cv. Yunnan</strain>
        <tissue evidence="1">Vines</tissue>
    </source>
</reference>
<name>A0A328E497_9ASTE</name>
<comment type="caution">
    <text evidence="1">The sequence shown here is derived from an EMBL/GenBank/DDBJ whole genome shotgun (WGS) entry which is preliminary data.</text>
</comment>
<organism evidence="1 2">
    <name type="scientific">Cuscuta australis</name>
    <dbReference type="NCBI Taxonomy" id="267555"/>
    <lineage>
        <taxon>Eukaryota</taxon>
        <taxon>Viridiplantae</taxon>
        <taxon>Streptophyta</taxon>
        <taxon>Embryophyta</taxon>
        <taxon>Tracheophyta</taxon>
        <taxon>Spermatophyta</taxon>
        <taxon>Magnoliopsida</taxon>
        <taxon>eudicotyledons</taxon>
        <taxon>Gunneridae</taxon>
        <taxon>Pentapetalae</taxon>
        <taxon>asterids</taxon>
        <taxon>lamiids</taxon>
        <taxon>Solanales</taxon>
        <taxon>Convolvulaceae</taxon>
        <taxon>Cuscuteae</taxon>
        <taxon>Cuscuta</taxon>
        <taxon>Cuscuta subgen. Grammica</taxon>
        <taxon>Cuscuta sect. Cleistogrammica</taxon>
    </lineage>
</organism>
<sequence>MAKSLGPTAEFFRRKGEWRNQLRHAAPSANNEIYAPSQSQSHFTASAFHSHSELSTFRRTIVQYLTTTETSFWDSN</sequence>
<protein>
    <submittedName>
        <fullName evidence="1">Uncharacterized protein</fullName>
    </submittedName>
</protein>
<dbReference type="Proteomes" id="UP000249390">
    <property type="component" value="Unassembled WGS sequence"/>
</dbReference>
<gene>
    <name evidence="1" type="ORF">DM860_007533</name>
</gene>